<dbReference type="CDD" id="cd05387">
    <property type="entry name" value="BY-kinase"/>
    <property type="match status" value="1"/>
</dbReference>
<dbReference type="RefSeq" id="WP_089381150.1">
    <property type="nucleotide sequence ID" value="NZ_FZNT01000004.1"/>
</dbReference>
<dbReference type="AlphaFoldDB" id="A0A238WU45"/>
<proteinExistence type="inferred from homology"/>
<evidence type="ECO:0000256" key="6">
    <source>
        <dbReference type="ARBA" id="ARBA00022519"/>
    </source>
</evidence>
<evidence type="ECO:0000256" key="3">
    <source>
        <dbReference type="ARBA" id="ARBA00008883"/>
    </source>
</evidence>
<evidence type="ECO:0000256" key="4">
    <source>
        <dbReference type="ARBA" id="ARBA00011903"/>
    </source>
</evidence>
<keyword evidence="13 16" id="KW-0472">Membrane</keyword>
<dbReference type="GO" id="GO:0005886">
    <property type="term" value="C:plasma membrane"/>
    <property type="evidence" value="ECO:0007669"/>
    <property type="project" value="UniProtKB-SubCell"/>
</dbReference>
<dbReference type="GO" id="GO:0005524">
    <property type="term" value="F:ATP binding"/>
    <property type="evidence" value="ECO:0007669"/>
    <property type="project" value="UniProtKB-KW"/>
</dbReference>
<dbReference type="InterPro" id="IPR003856">
    <property type="entry name" value="LPS_length_determ_N"/>
</dbReference>
<organism evidence="19 20">
    <name type="scientific">Lutibacter agarilyticus</name>
    <dbReference type="NCBI Taxonomy" id="1109740"/>
    <lineage>
        <taxon>Bacteria</taxon>
        <taxon>Pseudomonadati</taxon>
        <taxon>Bacteroidota</taxon>
        <taxon>Flavobacteriia</taxon>
        <taxon>Flavobacteriales</taxon>
        <taxon>Flavobacteriaceae</taxon>
        <taxon>Lutibacter</taxon>
    </lineage>
</organism>
<dbReference type="Gene3D" id="3.40.50.300">
    <property type="entry name" value="P-loop containing nucleotide triphosphate hydrolases"/>
    <property type="match status" value="1"/>
</dbReference>
<feature type="domain" description="AAA" evidence="18">
    <location>
        <begin position="602"/>
        <end position="758"/>
    </location>
</feature>
<evidence type="ECO:0000259" key="18">
    <source>
        <dbReference type="Pfam" id="PF13614"/>
    </source>
</evidence>
<dbReference type="Pfam" id="PF13614">
    <property type="entry name" value="AAA_31"/>
    <property type="match status" value="1"/>
</dbReference>
<evidence type="ECO:0000256" key="11">
    <source>
        <dbReference type="ARBA" id="ARBA00022840"/>
    </source>
</evidence>
<evidence type="ECO:0000256" key="16">
    <source>
        <dbReference type="SAM" id="Phobius"/>
    </source>
</evidence>
<dbReference type="EMBL" id="FZNT01000004">
    <property type="protein sequence ID" value="SNR50070.1"/>
    <property type="molecule type" value="Genomic_DNA"/>
</dbReference>
<protein>
    <recommendedName>
        <fullName evidence="4">non-specific protein-tyrosine kinase</fullName>
        <ecNumber evidence="4">2.7.10.2</ecNumber>
    </recommendedName>
</protein>
<keyword evidence="8 16" id="KW-0812">Transmembrane</keyword>
<reference evidence="19 20" key="1">
    <citation type="submission" date="2017-06" db="EMBL/GenBank/DDBJ databases">
        <authorList>
            <person name="Kim H.J."/>
            <person name="Triplett B.A."/>
        </authorList>
    </citation>
    <scope>NUCLEOTIDE SEQUENCE [LARGE SCALE GENOMIC DNA]</scope>
    <source>
        <strain evidence="19 20">DSM 29150</strain>
    </source>
</reference>
<name>A0A238WU45_9FLAO</name>
<keyword evidence="12 16" id="KW-1133">Transmembrane helix</keyword>
<evidence type="ECO:0000256" key="15">
    <source>
        <dbReference type="ARBA" id="ARBA00051245"/>
    </source>
</evidence>
<evidence type="ECO:0000256" key="7">
    <source>
        <dbReference type="ARBA" id="ARBA00022679"/>
    </source>
</evidence>
<keyword evidence="10" id="KW-0418">Kinase</keyword>
<dbReference type="SUPFAM" id="SSF52540">
    <property type="entry name" value="P-loop containing nucleoside triphosphate hydrolases"/>
    <property type="match status" value="1"/>
</dbReference>
<evidence type="ECO:0000256" key="8">
    <source>
        <dbReference type="ARBA" id="ARBA00022692"/>
    </source>
</evidence>
<keyword evidence="20" id="KW-1185">Reference proteome</keyword>
<keyword evidence="11" id="KW-0067">ATP-binding</keyword>
<comment type="similarity">
    <text evidence="3">Belongs to the etk/wzc family.</text>
</comment>
<evidence type="ECO:0000256" key="2">
    <source>
        <dbReference type="ARBA" id="ARBA00007316"/>
    </source>
</evidence>
<sequence length="815" mass="92329">MENQFKFIQNPKEHISDIKDYIFRVLANWKWFVLSVVIALGIAYYYNISAPKLYGLSSTIAVKEKQNPLFSTGTNIAFNWGGVSDKVESIRKALTSRSHNEKVIKRLNFYIDYLKEGQFRKEDVYGKTPFKFILQPNQYQLLNTLIKIDFIEENTFTISVDFGENTSYNLMNYKDETKKTLAVEEPKITKTFTVDEYINLPFLKAQVLKTDSINSIKGSSYYVKLNAINQVTSKYQNVRASGLSGTSLIQLSLTGANKNRIVDYLNTTIQVLAEDELEQKTNYARSTKAFIDAQFKNTSDSLKLIEANIGKFKQENDIYDLSAQGGLIFSRTTGLDEMQKQLTDRIVYFENLENYIETTSNYEKIPAPAIINIEDASIATMMGELTRLSIEKNKLVTEVTANHPSLKLKNDEIDTARGVLLENLSSLKNTTLISLNNSKKRLNSYNYELDKLPNKEQKLLNFERKYSLTESNFVFLMQKRYEADIAIAASVSDITVLDSAKDTGQGAILPRIQFNYMIALLLGIILPLFVIVAIEILDSKIHTVEEIERISPIPILGVVGKSTAENNLAVFLKPKSSVAESIRALRSNIQFLFHREAKDKSKTILVTSSISGEGKTFVSINMASVFALGGKKTILVGLDLRKPKIVEDFELSNETGVVNYLIGEKNRSEIIYKTKISNLDVIPSGPIPPNPSELLISNDMDELINQLKAEYDYIILDTPPIGLVSDAIELIKYTDATIYVVRQNYSEKGMLKLINEKHSKEEITNISIVLNDFKVKTKYGYGYGYGYGYAKYSNAYHENDKQSWIKNIFKKIKKS</sequence>
<dbReference type="Proteomes" id="UP000198384">
    <property type="component" value="Unassembled WGS sequence"/>
</dbReference>
<comment type="similarity">
    <text evidence="2">Belongs to the CpsD/CapB family.</text>
</comment>
<feature type="transmembrane region" description="Helical" evidence="16">
    <location>
        <begin position="516"/>
        <end position="537"/>
    </location>
</feature>
<dbReference type="InterPro" id="IPR025669">
    <property type="entry name" value="AAA_dom"/>
</dbReference>
<dbReference type="InterPro" id="IPR005702">
    <property type="entry name" value="Wzc-like_C"/>
</dbReference>
<evidence type="ECO:0000256" key="1">
    <source>
        <dbReference type="ARBA" id="ARBA00004429"/>
    </source>
</evidence>
<comment type="subcellular location">
    <subcellularLocation>
        <location evidence="1">Cell inner membrane</location>
        <topology evidence="1">Multi-pass membrane protein</topology>
    </subcellularLocation>
</comment>
<dbReference type="Pfam" id="PF02706">
    <property type="entry name" value="Wzz"/>
    <property type="match status" value="1"/>
</dbReference>
<dbReference type="PANTHER" id="PTHR32309:SF13">
    <property type="entry name" value="FERRIC ENTEROBACTIN TRANSPORT PROTEIN FEPE"/>
    <property type="match status" value="1"/>
</dbReference>
<evidence type="ECO:0000313" key="19">
    <source>
        <dbReference type="EMBL" id="SNR50070.1"/>
    </source>
</evidence>
<evidence type="ECO:0000256" key="13">
    <source>
        <dbReference type="ARBA" id="ARBA00023136"/>
    </source>
</evidence>
<gene>
    <name evidence="19" type="ORF">SAMN06265371_10429</name>
</gene>
<accession>A0A238WU45</accession>
<keyword evidence="5" id="KW-1003">Cell membrane</keyword>
<dbReference type="NCBIfam" id="TIGR01007">
    <property type="entry name" value="eps_fam"/>
    <property type="match status" value="1"/>
</dbReference>
<keyword evidence="7" id="KW-0808">Transferase</keyword>
<evidence type="ECO:0000259" key="17">
    <source>
        <dbReference type="Pfam" id="PF02706"/>
    </source>
</evidence>
<comment type="catalytic activity">
    <reaction evidence="15">
        <text>L-tyrosyl-[protein] + ATP = O-phospho-L-tyrosyl-[protein] + ADP + H(+)</text>
        <dbReference type="Rhea" id="RHEA:10596"/>
        <dbReference type="Rhea" id="RHEA-COMP:10136"/>
        <dbReference type="Rhea" id="RHEA-COMP:20101"/>
        <dbReference type="ChEBI" id="CHEBI:15378"/>
        <dbReference type="ChEBI" id="CHEBI:30616"/>
        <dbReference type="ChEBI" id="CHEBI:46858"/>
        <dbReference type="ChEBI" id="CHEBI:61978"/>
        <dbReference type="ChEBI" id="CHEBI:456216"/>
        <dbReference type="EC" id="2.7.10.2"/>
    </reaction>
</comment>
<dbReference type="PANTHER" id="PTHR32309">
    <property type="entry name" value="TYROSINE-PROTEIN KINASE"/>
    <property type="match status" value="1"/>
</dbReference>
<feature type="transmembrane region" description="Helical" evidence="16">
    <location>
        <begin position="21"/>
        <end position="46"/>
    </location>
</feature>
<dbReference type="FunFam" id="3.40.50.300:FF:000527">
    <property type="entry name" value="Tyrosine-protein kinase etk"/>
    <property type="match status" value="1"/>
</dbReference>
<evidence type="ECO:0000313" key="20">
    <source>
        <dbReference type="Proteomes" id="UP000198384"/>
    </source>
</evidence>
<evidence type="ECO:0000256" key="5">
    <source>
        <dbReference type="ARBA" id="ARBA00022475"/>
    </source>
</evidence>
<dbReference type="InterPro" id="IPR050445">
    <property type="entry name" value="Bact_polysacc_biosynth/exp"/>
</dbReference>
<dbReference type="EC" id="2.7.10.2" evidence="4"/>
<evidence type="ECO:0000256" key="10">
    <source>
        <dbReference type="ARBA" id="ARBA00022777"/>
    </source>
</evidence>
<keyword evidence="9" id="KW-0547">Nucleotide-binding</keyword>
<keyword evidence="14" id="KW-0829">Tyrosine-protein kinase</keyword>
<evidence type="ECO:0000256" key="14">
    <source>
        <dbReference type="ARBA" id="ARBA00023137"/>
    </source>
</evidence>
<keyword evidence="6" id="KW-0997">Cell inner membrane</keyword>
<evidence type="ECO:0000256" key="9">
    <source>
        <dbReference type="ARBA" id="ARBA00022741"/>
    </source>
</evidence>
<dbReference type="InterPro" id="IPR027417">
    <property type="entry name" value="P-loop_NTPase"/>
</dbReference>
<dbReference type="OrthoDB" id="9794577at2"/>
<dbReference type="GO" id="GO:0004715">
    <property type="term" value="F:non-membrane spanning protein tyrosine kinase activity"/>
    <property type="evidence" value="ECO:0007669"/>
    <property type="project" value="UniProtKB-EC"/>
</dbReference>
<evidence type="ECO:0000256" key="12">
    <source>
        <dbReference type="ARBA" id="ARBA00022989"/>
    </source>
</evidence>
<feature type="domain" description="Polysaccharide chain length determinant N-terminal" evidence="17">
    <location>
        <begin position="17"/>
        <end position="106"/>
    </location>
</feature>
<dbReference type="GO" id="GO:0042802">
    <property type="term" value="F:identical protein binding"/>
    <property type="evidence" value="ECO:0007669"/>
    <property type="project" value="UniProtKB-ARBA"/>
</dbReference>